<dbReference type="GO" id="GO:0010181">
    <property type="term" value="F:FMN binding"/>
    <property type="evidence" value="ECO:0007669"/>
    <property type="project" value="InterPro"/>
</dbReference>
<keyword evidence="9" id="KW-1185">Reference proteome</keyword>
<evidence type="ECO:0000313" key="9">
    <source>
        <dbReference type="Proteomes" id="UP001152320"/>
    </source>
</evidence>
<dbReference type="SMART" id="SM01240">
    <property type="entry name" value="IMPDH"/>
    <property type="match status" value="1"/>
</dbReference>
<dbReference type="GO" id="GO:0001561">
    <property type="term" value="P:fatty acid alpha-oxidation"/>
    <property type="evidence" value="ECO:0007669"/>
    <property type="project" value="TreeGrafter"/>
</dbReference>
<dbReference type="CDD" id="cd02809">
    <property type="entry name" value="alpha_hydroxyacid_oxid_FMN"/>
    <property type="match status" value="1"/>
</dbReference>
<dbReference type="EMBL" id="JAIZAY010000016">
    <property type="protein sequence ID" value="KAJ8026480.1"/>
    <property type="molecule type" value="Genomic_DNA"/>
</dbReference>
<evidence type="ECO:0000256" key="5">
    <source>
        <dbReference type="ARBA" id="ARBA00029325"/>
    </source>
</evidence>
<dbReference type="GO" id="GO:0005782">
    <property type="term" value="C:peroxisomal matrix"/>
    <property type="evidence" value="ECO:0007669"/>
    <property type="project" value="TreeGrafter"/>
</dbReference>
<dbReference type="AlphaFoldDB" id="A0A9Q1BH88"/>
<dbReference type="PANTHER" id="PTHR10578">
    <property type="entry name" value="S -2-HYDROXY-ACID OXIDASE-RELATED"/>
    <property type="match status" value="1"/>
</dbReference>
<organism evidence="8 9">
    <name type="scientific">Holothuria leucospilota</name>
    <name type="common">Black long sea cucumber</name>
    <name type="synonym">Mertensiothuria leucospilota</name>
    <dbReference type="NCBI Taxonomy" id="206669"/>
    <lineage>
        <taxon>Eukaryota</taxon>
        <taxon>Metazoa</taxon>
        <taxon>Echinodermata</taxon>
        <taxon>Eleutherozoa</taxon>
        <taxon>Echinozoa</taxon>
        <taxon>Holothuroidea</taxon>
        <taxon>Aspidochirotacea</taxon>
        <taxon>Aspidochirotida</taxon>
        <taxon>Holothuriidae</taxon>
        <taxon>Holothuria</taxon>
    </lineage>
</organism>
<dbReference type="InterPro" id="IPR012133">
    <property type="entry name" value="Alpha-hydoxy_acid_DH_FMN"/>
</dbReference>
<evidence type="ECO:0000256" key="1">
    <source>
        <dbReference type="ARBA" id="ARBA00001917"/>
    </source>
</evidence>
<comment type="catalytic activity">
    <reaction evidence="6">
        <text>2-hydroxyoctanoate + O2 = 2-oxooctanoate + H2O2</text>
        <dbReference type="Rhea" id="RHEA:67940"/>
        <dbReference type="ChEBI" id="CHEBI:15379"/>
        <dbReference type="ChEBI" id="CHEBI:16240"/>
        <dbReference type="ChEBI" id="CHEBI:133514"/>
        <dbReference type="ChEBI" id="CHEBI:176689"/>
    </reaction>
    <physiologicalReaction direction="left-to-right" evidence="6">
        <dbReference type="Rhea" id="RHEA:67941"/>
    </physiologicalReaction>
</comment>
<dbReference type="GO" id="GO:0003973">
    <property type="term" value="F:(S)-2-hydroxy-acid oxidase activity"/>
    <property type="evidence" value="ECO:0007669"/>
    <property type="project" value="UniProtKB-EC"/>
</dbReference>
<comment type="caution">
    <text evidence="8">The sequence shown here is derived from an EMBL/GenBank/DDBJ whole genome shotgun (WGS) entry which is preliminary data.</text>
</comment>
<dbReference type="InterPro" id="IPR013785">
    <property type="entry name" value="Aldolase_TIM"/>
</dbReference>
<proteinExistence type="inferred from homology"/>
<dbReference type="Gene3D" id="3.20.20.70">
    <property type="entry name" value="Aldolase class I"/>
    <property type="match status" value="1"/>
</dbReference>
<gene>
    <name evidence="8" type="ORF">HOLleu_31307</name>
</gene>
<evidence type="ECO:0000256" key="2">
    <source>
        <dbReference type="ARBA" id="ARBA00013087"/>
    </source>
</evidence>
<feature type="domain" description="FMN hydroxy acid dehydrogenase" evidence="7">
    <location>
        <begin position="1"/>
        <end position="280"/>
    </location>
</feature>
<evidence type="ECO:0000259" key="7">
    <source>
        <dbReference type="PROSITE" id="PS51349"/>
    </source>
</evidence>
<comment type="cofactor">
    <cofactor evidence="1">
        <name>FMN</name>
        <dbReference type="ChEBI" id="CHEBI:58210"/>
    </cofactor>
</comment>
<evidence type="ECO:0000256" key="4">
    <source>
        <dbReference type="ARBA" id="ARBA00024042"/>
    </source>
</evidence>
<reference evidence="8" key="1">
    <citation type="submission" date="2021-10" db="EMBL/GenBank/DDBJ databases">
        <title>Tropical sea cucumber genome reveals ecological adaptation and Cuvierian tubules defense mechanism.</title>
        <authorList>
            <person name="Chen T."/>
        </authorList>
    </citation>
    <scope>NUCLEOTIDE SEQUENCE</scope>
    <source>
        <strain evidence="8">Nanhai2018</strain>
        <tissue evidence="8">Muscle</tissue>
    </source>
</reference>
<name>A0A9Q1BH88_HOLLE</name>
<sequence>MIGDVFMPYERAENFNTVMIVSSWALVEIEDIVKVAPNGHYWMQMHLFKNRANTINLVRRAEKLGFKAIVVTCDVPVTNSWKSSYDQEFIARNMMRRIANLKGAVAEIQAAIDEGDTYLMNYMTDQVGSCSKWADIMWLRSLTKLPVIAKGILTAESARDAANAGVDGIIVSAHGGRQLDGVLAPIDALPEVVDAVSGTDIEVYMDGGIRAGPDILKALALGAKMVFIGRPILWGLAASGAHGVKDVLDILKNELSHTMALCGCNKVSQASRSLVRHESHLVSRL</sequence>
<dbReference type="Pfam" id="PF01070">
    <property type="entry name" value="FMN_dh"/>
    <property type="match status" value="1"/>
</dbReference>
<keyword evidence="3" id="KW-0560">Oxidoreductase</keyword>
<dbReference type="PROSITE" id="PS51349">
    <property type="entry name" value="FMN_HYDROXY_ACID_DH_2"/>
    <property type="match status" value="1"/>
</dbReference>
<evidence type="ECO:0000256" key="6">
    <source>
        <dbReference type="ARBA" id="ARBA00029327"/>
    </source>
</evidence>
<protein>
    <recommendedName>
        <fullName evidence="2">(S)-2-hydroxy-acid oxidase</fullName>
        <ecNumber evidence="2">1.1.3.15</ecNumber>
    </recommendedName>
</protein>
<dbReference type="OrthoDB" id="25826at2759"/>
<comment type="catalytic activity">
    <reaction evidence="5">
        <text>a (2S)-2-hydroxycarboxylate + O2 = a 2-oxocarboxylate + H2O2</text>
        <dbReference type="Rhea" id="RHEA:16789"/>
        <dbReference type="ChEBI" id="CHEBI:15379"/>
        <dbReference type="ChEBI" id="CHEBI:16240"/>
        <dbReference type="ChEBI" id="CHEBI:35179"/>
        <dbReference type="ChEBI" id="CHEBI:58123"/>
        <dbReference type="EC" id="1.1.3.15"/>
    </reaction>
    <physiologicalReaction direction="left-to-right" evidence="5">
        <dbReference type="Rhea" id="RHEA:16790"/>
    </physiologicalReaction>
</comment>
<dbReference type="InterPro" id="IPR000262">
    <property type="entry name" value="FMN-dep_DH"/>
</dbReference>
<evidence type="ECO:0000313" key="8">
    <source>
        <dbReference type="EMBL" id="KAJ8026480.1"/>
    </source>
</evidence>
<accession>A0A9Q1BH88</accession>
<dbReference type="PANTHER" id="PTHR10578:SF149">
    <property type="entry name" value="2-HYDROXYACID OXIDASE 2"/>
    <property type="match status" value="1"/>
</dbReference>
<dbReference type="EC" id="1.1.3.15" evidence="2"/>
<dbReference type="SUPFAM" id="SSF51395">
    <property type="entry name" value="FMN-linked oxidoreductases"/>
    <property type="match status" value="1"/>
</dbReference>
<dbReference type="InterPro" id="IPR037396">
    <property type="entry name" value="FMN_HAD"/>
</dbReference>
<dbReference type="FunFam" id="3.20.20.70:FF:000056">
    <property type="entry name" value="hydroxyacid oxidase 2"/>
    <property type="match status" value="1"/>
</dbReference>
<dbReference type="Proteomes" id="UP001152320">
    <property type="component" value="Chromosome 16"/>
</dbReference>
<comment type="similarity">
    <text evidence="4">Belongs to the FMN-dependent alpha-hydroxy acid dehydrogenase family.</text>
</comment>
<evidence type="ECO:0000256" key="3">
    <source>
        <dbReference type="ARBA" id="ARBA00023002"/>
    </source>
</evidence>